<feature type="compositionally biased region" description="Basic and acidic residues" evidence="1">
    <location>
        <begin position="230"/>
        <end position="247"/>
    </location>
</feature>
<feature type="compositionally biased region" description="Polar residues" evidence="1">
    <location>
        <begin position="25"/>
        <end position="47"/>
    </location>
</feature>
<protein>
    <submittedName>
        <fullName evidence="2">Uncharacterized protein</fullName>
    </submittedName>
</protein>
<evidence type="ECO:0000256" key="1">
    <source>
        <dbReference type="SAM" id="MobiDB-lite"/>
    </source>
</evidence>
<dbReference type="Proteomes" id="UP001172681">
    <property type="component" value="Unassembled WGS sequence"/>
</dbReference>
<sequence>MSTTQSANNADEVAVEKRQDRDVPLSSSPQSSATTLNASQQNQTSLPGTDVVDTGETAEDPDQTSSSGSSEEEQTTSEEGESEEEEGDKDEDEDESEDQENITDPADDWRVLEVPSRTSNDLRSRLQTFLPQIESANLALQENPDNVLDRRLDDVSDSEEHYIEMNLGLGVLSERRERSITVTGGGVDDDDDDNSTSDSDGDDGEDDDKGHSDARKDGKTVHDGGVLADLKGEKTKRGTKRKVEDLG</sequence>
<accession>A0AA39D290</accession>
<dbReference type="EMBL" id="JAPDRN010000005">
    <property type="protein sequence ID" value="KAJ9644897.1"/>
    <property type="molecule type" value="Genomic_DNA"/>
</dbReference>
<dbReference type="PANTHER" id="PTHR38489">
    <property type="entry name" value="HISTONE CHAPERONE DOMAIN-CONTAINING PROTEIN"/>
    <property type="match status" value="1"/>
</dbReference>
<dbReference type="AlphaFoldDB" id="A0AA39D290"/>
<dbReference type="PANTHER" id="PTHR38489:SF1">
    <property type="entry name" value="HISTONE CHAPERONE DOMAIN-CONTAINING PROTEIN"/>
    <property type="match status" value="1"/>
</dbReference>
<feature type="compositionally biased region" description="Basic and acidic residues" evidence="1">
    <location>
        <begin position="208"/>
        <end position="222"/>
    </location>
</feature>
<feature type="compositionally biased region" description="Basic and acidic residues" evidence="1">
    <location>
        <begin position="14"/>
        <end position="23"/>
    </location>
</feature>
<evidence type="ECO:0000313" key="3">
    <source>
        <dbReference type="Proteomes" id="UP001172681"/>
    </source>
</evidence>
<keyword evidence="3" id="KW-1185">Reference proteome</keyword>
<dbReference type="GO" id="GO:0000492">
    <property type="term" value="P:box C/D snoRNP assembly"/>
    <property type="evidence" value="ECO:0007669"/>
    <property type="project" value="InterPro"/>
</dbReference>
<evidence type="ECO:0000313" key="2">
    <source>
        <dbReference type="EMBL" id="KAJ9644897.1"/>
    </source>
</evidence>
<feature type="compositionally biased region" description="Acidic residues" evidence="1">
    <location>
        <begin position="70"/>
        <end position="101"/>
    </location>
</feature>
<feature type="compositionally biased region" description="Acidic residues" evidence="1">
    <location>
        <begin position="187"/>
        <end position="207"/>
    </location>
</feature>
<gene>
    <name evidence="2" type="ORF">H2204_001359</name>
</gene>
<reference evidence="2" key="1">
    <citation type="submission" date="2022-10" db="EMBL/GenBank/DDBJ databases">
        <title>Culturing micro-colonial fungi from biological soil crusts in the Mojave desert and describing Neophaeococcomyces mojavensis, and introducing the new genera and species Taxawa tesnikishii.</title>
        <authorList>
            <person name="Kurbessoian T."/>
            <person name="Stajich J.E."/>
        </authorList>
    </citation>
    <scope>NUCLEOTIDE SEQUENCE</scope>
    <source>
        <strain evidence="2">TK_35</strain>
    </source>
</reference>
<comment type="caution">
    <text evidence="2">The sequence shown here is derived from an EMBL/GenBank/DDBJ whole genome shotgun (WGS) entry which is preliminary data.</text>
</comment>
<feature type="region of interest" description="Disordered" evidence="1">
    <location>
        <begin position="1"/>
        <end position="123"/>
    </location>
</feature>
<proteinExistence type="predicted"/>
<name>A0AA39D290_9EURO</name>
<dbReference type="Pfam" id="PF15370">
    <property type="entry name" value="NOPCHAP1"/>
    <property type="match status" value="1"/>
</dbReference>
<dbReference type="InterPro" id="IPR027921">
    <property type="entry name" value="NOPCHAP1"/>
</dbReference>
<organism evidence="2 3">
    <name type="scientific">Knufia peltigerae</name>
    <dbReference type="NCBI Taxonomy" id="1002370"/>
    <lineage>
        <taxon>Eukaryota</taxon>
        <taxon>Fungi</taxon>
        <taxon>Dikarya</taxon>
        <taxon>Ascomycota</taxon>
        <taxon>Pezizomycotina</taxon>
        <taxon>Eurotiomycetes</taxon>
        <taxon>Chaetothyriomycetidae</taxon>
        <taxon>Chaetothyriales</taxon>
        <taxon>Trichomeriaceae</taxon>
        <taxon>Knufia</taxon>
    </lineage>
</organism>
<feature type="region of interest" description="Disordered" evidence="1">
    <location>
        <begin position="182"/>
        <end position="247"/>
    </location>
</feature>